<dbReference type="Proteomes" id="UP000054485">
    <property type="component" value="Unassembled WGS sequence"/>
</dbReference>
<dbReference type="AlphaFoldDB" id="A0A0D0AXL0"/>
<dbReference type="STRING" id="930992.A0A0D0AXL0"/>
<accession>A0A0D0AXL0</accession>
<keyword evidence="3" id="KW-1185">Reference proteome</keyword>
<name>A0A0D0AXL0_9AGAM</name>
<sequence>MQAQATTHRPDTNAAQAAIRIQRAWRRKLATTKSHPQLEFMDANSRWKDAAIHAQMKIDRQDADEGKNDPRTRWRRAGFLASRIQDKNTLYARNTNLKDSKHKDNKMLETQHWLELVDSYLSPEQRINYLVSIDDEGKLRWARNNVVIDTTEGKWQDLGEGKGIIPQDSTHPCPPIPPRRDSFESTSFRSRQQNEATHYAGSNKGRYRLGRAIRRHFTLKGRMDKLLRQTVGANTWIYVSDESCELSM</sequence>
<evidence type="ECO:0000313" key="3">
    <source>
        <dbReference type="Proteomes" id="UP000054485"/>
    </source>
</evidence>
<reference evidence="2 3" key="1">
    <citation type="submission" date="2014-04" db="EMBL/GenBank/DDBJ databases">
        <authorList>
            <consortium name="DOE Joint Genome Institute"/>
            <person name="Kuo A."/>
            <person name="Ruytinx J."/>
            <person name="Rineau F."/>
            <person name="Colpaert J."/>
            <person name="Kohler A."/>
            <person name="Nagy L.G."/>
            <person name="Floudas D."/>
            <person name="Copeland A."/>
            <person name="Barry K.W."/>
            <person name="Cichocki N."/>
            <person name="Veneault-Fourrey C."/>
            <person name="LaButti K."/>
            <person name="Lindquist E.A."/>
            <person name="Lipzen A."/>
            <person name="Lundell T."/>
            <person name="Morin E."/>
            <person name="Murat C."/>
            <person name="Sun H."/>
            <person name="Tunlid A."/>
            <person name="Henrissat B."/>
            <person name="Grigoriev I.V."/>
            <person name="Hibbett D.S."/>
            <person name="Martin F."/>
            <person name="Nordberg H.P."/>
            <person name="Cantor M.N."/>
            <person name="Hua S.X."/>
        </authorList>
    </citation>
    <scope>NUCLEOTIDE SEQUENCE [LARGE SCALE GENOMIC DNA]</scope>
    <source>
        <strain evidence="2 3">UH-Slu-Lm8-n1</strain>
    </source>
</reference>
<reference evidence="3" key="2">
    <citation type="submission" date="2015-01" db="EMBL/GenBank/DDBJ databases">
        <title>Evolutionary Origins and Diversification of the Mycorrhizal Mutualists.</title>
        <authorList>
            <consortium name="DOE Joint Genome Institute"/>
            <consortium name="Mycorrhizal Genomics Consortium"/>
            <person name="Kohler A."/>
            <person name="Kuo A."/>
            <person name="Nagy L.G."/>
            <person name="Floudas D."/>
            <person name="Copeland A."/>
            <person name="Barry K.W."/>
            <person name="Cichocki N."/>
            <person name="Veneault-Fourrey C."/>
            <person name="LaButti K."/>
            <person name="Lindquist E.A."/>
            <person name="Lipzen A."/>
            <person name="Lundell T."/>
            <person name="Morin E."/>
            <person name="Murat C."/>
            <person name="Riley R."/>
            <person name="Ohm R."/>
            <person name="Sun H."/>
            <person name="Tunlid A."/>
            <person name="Henrissat B."/>
            <person name="Grigoriev I.V."/>
            <person name="Hibbett D.S."/>
            <person name="Martin F."/>
        </authorList>
    </citation>
    <scope>NUCLEOTIDE SEQUENCE [LARGE SCALE GENOMIC DNA]</scope>
    <source>
        <strain evidence="3">UH-Slu-Lm8-n1</strain>
    </source>
</reference>
<dbReference type="HOGENOM" id="CLU_1120744_0_0_1"/>
<evidence type="ECO:0000313" key="2">
    <source>
        <dbReference type="EMBL" id="KIK46446.1"/>
    </source>
</evidence>
<feature type="region of interest" description="Disordered" evidence="1">
    <location>
        <begin position="164"/>
        <end position="201"/>
    </location>
</feature>
<dbReference type="OrthoDB" id="7344096at2759"/>
<feature type="compositionally biased region" description="Polar residues" evidence="1">
    <location>
        <begin position="184"/>
        <end position="196"/>
    </location>
</feature>
<dbReference type="EMBL" id="KN835159">
    <property type="protein sequence ID" value="KIK46446.1"/>
    <property type="molecule type" value="Genomic_DNA"/>
</dbReference>
<evidence type="ECO:0000256" key="1">
    <source>
        <dbReference type="SAM" id="MobiDB-lite"/>
    </source>
</evidence>
<protein>
    <submittedName>
        <fullName evidence="2">Uncharacterized protein</fullName>
    </submittedName>
</protein>
<dbReference type="InParanoid" id="A0A0D0AXL0"/>
<proteinExistence type="predicted"/>
<organism evidence="2 3">
    <name type="scientific">Suillus luteus UH-Slu-Lm8-n1</name>
    <dbReference type="NCBI Taxonomy" id="930992"/>
    <lineage>
        <taxon>Eukaryota</taxon>
        <taxon>Fungi</taxon>
        <taxon>Dikarya</taxon>
        <taxon>Basidiomycota</taxon>
        <taxon>Agaricomycotina</taxon>
        <taxon>Agaricomycetes</taxon>
        <taxon>Agaricomycetidae</taxon>
        <taxon>Boletales</taxon>
        <taxon>Suillineae</taxon>
        <taxon>Suillaceae</taxon>
        <taxon>Suillus</taxon>
    </lineage>
</organism>
<gene>
    <name evidence="2" type="ORF">CY34DRAFT_800455</name>
</gene>